<reference evidence="2" key="1">
    <citation type="journal article" date="2019" name="Int. J. Syst. Evol. Microbiol.">
        <title>The Global Catalogue of Microorganisms (GCM) 10K type strain sequencing project: providing services to taxonomists for standard genome sequencing and annotation.</title>
        <authorList>
            <consortium name="The Broad Institute Genomics Platform"/>
            <consortium name="The Broad Institute Genome Sequencing Center for Infectious Disease"/>
            <person name="Wu L."/>
            <person name="Ma J."/>
        </authorList>
    </citation>
    <scope>NUCLEOTIDE SEQUENCE [LARGE SCALE GENOMIC DNA]</scope>
    <source>
        <strain evidence="2">JCM 9095</strain>
    </source>
</reference>
<organism evidence="1 2">
    <name type="scientific">Streptomyces virens</name>
    <dbReference type="NCBI Taxonomy" id="285572"/>
    <lineage>
        <taxon>Bacteria</taxon>
        <taxon>Bacillati</taxon>
        <taxon>Actinomycetota</taxon>
        <taxon>Actinomycetes</taxon>
        <taxon>Kitasatosporales</taxon>
        <taxon>Streptomycetaceae</taxon>
        <taxon>Streptomyces</taxon>
    </lineage>
</organism>
<evidence type="ECO:0000313" key="2">
    <source>
        <dbReference type="Proteomes" id="UP001501866"/>
    </source>
</evidence>
<keyword evidence="2" id="KW-1185">Reference proteome</keyword>
<accession>A0ABP6Q4F1</accession>
<protein>
    <submittedName>
        <fullName evidence="1">Uncharacterized protein</fullName>
    </submittedName>
</protein>
<gene>
    <name evidence="1" type="ORF">GCM10010451_61510</name>
</gene>
<sequence length="62" mass="6578">MTPRDTTGPLAAAGWTDTHTHAVVATTVVSTLLIRLTAHSSLSCRKVEPETSSAHLPLVTLR</sequence>
<dbReference type="EMBL" id="BAAAUH010000076">
    <property type="protein sequence ID" value="GAA3202705.1"/>
    <property type="molecule type" value="Genomic_DNA"/>
</dbReference>
<proteinExistence type="predicted"/>
<name>A0ABP6Q4F1_9ACTN</name>
<evidence type="ECO:0000313" key="1">
    <source>
        <dbReference type="EMBL" id="GAA3202705.1"/>
    </source>
</evidence>
<dbReference type="Proteomes" id="UP001501866">
    <property type="component" value="Unassembled WGS sequence"/>
</dbReference>
<comment type="caution">
    <text evidence="1">The sequence shown here is derived from an EMBL/GenBank/DDBJ whole genome shotgun (WGS) entry which is preliminary data.</text>
</comment>